<feature type="non-terminal residue" evidence="4">
    <location>
        <position position="368"/>
    </location>
</feature>
<dbReference type="InterPro" id="IPR035979">
    <property type="entry name" value="RBD_domain_sf"/>
</dbReference>
<feature type="compositionally biased region" description="Basic and acidic residues" evidence="2">
    <location>
        <begin position="15"/>
        <end position="28"/>
    </location>
</feature>
<reference evidence="4" key="1">
    <citation type="submission" date="2014-07" db="EMBL/GenBank/DDBJ databases">
        <title>Identification of a novel salt tolerance gene in wild soybean by whole-genome sequencing.</title>
        <authorList>
            <person name="Lam H.-M."/>
            <person name="Qi X."/>
            <person name="Li M.-W."/>
            <person name="Liu X."/>
            <person name="Xie M."/>
            <person name="Ni M."/>
            <person name="Xu X."/>
        </authorList>
    </citation>
    <scope>NUCLEOTIDE SEQUENCE [LARGE SCALE GENOMIC DNA]</scope>
    <source>
        <tissue evidence="4">Root</tissue>
    </source>
</reference>
<dbReference type="EMBL" id="KN654915">
    <property type="protein sequence ID" value="KHN24872.1"/>
    <property type="molecule type" value="Genomic_DNA"/>
</dbReference>
<sequence>QRERGWVRVCSRREKREQHRATRREDTHQTPSGIRNGHGQRYSQDSWRGRTDIVSFYFTRFLEKATEKDLWKHFKKFGDVREVFIPKNRNKTGRRYGFVRFKGVEDVHSLERKLDNVVYGGLRMYVNTPKFARTQQSKSELKQFTPVEHRGVEVRWPRQMQPRPNQGSYADVVTGNQRGTRNKRIVVTENSSNEGSWSSVYLEVPETGINWLKEAWVGRLKNLVMFDRLEDDVYWGDNEDLALKYLGDDMVLILGLTDERAEKMMAEENEGRVTPFHSLEKWSPKLRTGYRLTWVSCWGIPLQAWDSMQISKIMAFIGDIVDMEDDVDAAWRLDKVRVLLKTPRRPLIRHTAEVHIKGEVYRVYIVEE</sequence>
<dbReference type="Proteomes" id="UP000053555">
    <property type="component" value="Unassembled WGS sequence"/>
</dbReference>
<dbReference type="PROSITE" id="PS50102">
    <property type="entry name" value="RRM"/>
    <property type="match status" value="1"/>
</dbReference>
<keyword evidence="1" id="KW-0694">RNA-binding</keyword>
<accession>A0A0B2QYZ3</accession>
<feature type="non-terminal residue" evidence="4">
    <location>
        <position position="1"/>
    </location>
</feature>
<dbReference type="SUPFAM" id="SSF54928">
    <property type="entry name" value="RNA-binding domain, RBD"/>
    <property type="match status" value="1"/>
</dbReference>
<evidence type="ECO:0000259" key="3">
    <source>
        <dbReference type="PROSITE" id="PS50102"/>
    </source>
</evidence>
<organism evidence="4">
    <name type="scientific">Glycine soja</name>
    <name type="common">Wild soybean</name>
    <dbReference type="NCBI Taxonomy" id="3848"/>
    <lineage>
        <taxon>Eukaryota</taxon>
        <taxon>Viridiplantae</taxon>
        <taxon>Streptophyta</taxon>
        <taxon>Embryophyta</taxon>
        <taxon>Tracheophyta</taxon>
        <taxon>Spermatophyta</taxon>
        <taxon>Magnoliopsida</taxon>
        <taxon>eudicotyledons</taxon>
        <taxon>Gunneridae</taxon>
        <taxon>Pentapetalae</taxon>
        <taxon>rosids</taxon>
        <taxon>fabids</taxon>
        <taxon>Fabales</taxon>
        <taxon>Fabaceae</taxon>
        <taxon>Papilionoideae</taxon>
        <taxon>50 kb inversion clade</taxon>
        <taxon>NPAAA clade</taxon>
        <taxon>indigoferoid/millettioid clade</taxon>
        <taxon>Phaseoleae</taxon>
        <taxon>Glycine</taxon>
        <taxon>Glycine subgen. Soja</taxon>
    </lineage>
</organism>
<dbReference type="AlphaFoldDB" id="A0A0B2QYZ3"/>
<gene>
    <name evidence="4" type="ORF">glysoja_048782</name>
</gene>
<dbReference type="Pfam" id="PF00076">
    <property type="entry name" value="RRM_1"/>
    <property type="match status" value="1"/>
</dbReference>
<dbReference type="PANTHER" id="PTHR34427:SF5">
    <property type="entry name" value="DUF4283 DOMAIN-CONTAINING PROTEIN"/>
    <property type="match status" value="1"/>
</dbReference>
<feature type="region of interest" description="Disordered" evidence="2">
    <location>
        <begin position="15"/>
        <end position="44"/>
    </location>
</feature>
<evidence type="ECO:0000256" key="2">
    <source>
        <dbReference type="SAM" id="MobiDB-lite"/>
    </source>
</evidence>
<proteinExistence type="predicted"/>
<dbReference type="CDD" id="cd00590">
    <property type="entry name" value="RRM_SF"/>
    <property type="match status" value="1"/>
</dbReference>
<dbReference type="InterPro" id="IPR012677">
    <property type="entry name" value="Nucleotide-bd_a/b_plait_sf"/>
</dbReference>
<dbReference type="SMART" id="SM00360">
    <property type="entry name" value="RRM"/>
    <property type="match status" value="1"/>
</dbReference>
<dbReference type="Gene3D" id="3.30.70.330">
    <property type="match status" value="1"/>
</dbReference>
<feature type="domain" description="RRM" evidence="3">
    <location>
        <begin position="54"/>
        <end position="131"/>
    </location>
</feature>
<name>A0A0B2QYZ3_GLYSO</name>
<evidence type="ECO:0000313" key="4">
    <source>
        <dbReference type="EMBL" id="KHN24872.1"/>
    </source>
</evidence>
<dbReference type="GO" id="GO:0003723">
    <property type="term" value="F:RNA binding"/>
    <property type="evidence" value="ECO:0007669"/>
    <property type="project" value="UniProtKB-UniRule"/>
</dbReference>
<dbReference type="InterPro" id="IPR000504">
    <property type="entry name" value="RRM_dom"/>
</dbReference>
<protein>
    <recommendedName>
        <fullName evidence="3">RRM domain-containing protein</fullName>
    </recommendedName>
</protein>
<evidence type="ECO:0000256" key="1">
    <source>
        <dbReference type="PROSITE-ProRule" id="PRU00176"/>
    </source>
</evidence>
<dbReference type="PANTHER" id="PTHR34427">
    <property type="entry name" value="DUF4283 DOMAIN PROTEIN"/>
    <property type="match status" value="1"/>
</dbReference>